<dbReference type="RefSeq" id="WP_307186784.1">
    <property type="nucleotide sequence ID" value="NZ_JAUTBA010000001.1"/>
</dbReference>
<dbReference type="SUPFAM" id="SSF56935">
    <property type="entry name" value="Porins"/>
    <property type="match status" value="1"/>
</dbReference>
<gene>
    <name evidence="1" type="ORF">QE382_003265</name>
</gene>
<dbReference type="SUPFAM" id="SSF49478">
    <property type="entry name" value="Cna protein B-type domain"/>
    <property type="match status" value="1"/>
</dbReference>
<comment type="caution">
    <text evidence="1">The sequence shown here is derived from an EMBL/GenBank/DDBJ whole genome shotgun (WGS) entry which is preliminary data.</text>
</comment>
<reference evidence="1 2" key="1">
    <citation type="submission" date="2023-07" db="EMBL/GenBank/DDBJ databases">
        <title>Functional and genomic diversity of the sorghum phyllosphere microbiome.</title>
        <authorList>
            <person name="Shade A."/>
        </authorList>
    </citation>
    <scope>NUCLEOTIDE SEQUENCE [LARGE SCALE GENOMIC DNA]</scope>
    <source>
        <strain evidence="1 2">SORGH_AS_0892</strain>
    </source>
</reference>
<keyword evidence="2" id="KW-1185">Reference proteome</keyword>
<evidence type="ECO:0000313" key="1">
    <source>
        <dbReference type="EMBL" id="MDQ1151281.1"/>
    </source>
</evidence>
<proteinExistence type="predicted"/>
<evidence type="ECO:0008006" key="3">
    <source>
        <dbReference type="Google" id="ProtNLM"/>
    </source>
</evidence>
<sequence>MNGNINKQIATLFSILLFAIATRGQVAIHGRIWAAGKAVGGVRIELRDEGDNKMLAYTFSDGQGKYNLQTVRSGPFSLLFTALSFKPVSLPIVAFRADTLIDVQLSAGGVERLQEVIVHSKRPYRLGKDTIELAVKSFLQGDERTVEDLLKKIPGIQVGTDGSIKIGDKEVQKVMVEGDDFFEKGYRLLTQSMSVRPLKKIQILQRYSHNKQLKGIENSDKIALNLELEEDSKAQWIGSLDAQIVPIGPKYHQASANLMNFGKKNKYYLLGTTNNNGFDAVSSINHLIQSGSPHEPGQIGVGITTPTLIDNTPNIPGFDHKRTNFNNDKLLSLNTILNPTAQLKIKWLGFANPTKKTFYRNTVQDYHLQDNHFTNTEDHQFKRKIDNYFTKLELQFEPHKDAILTYTGTLGSLGKIDLGTLVFNGVQSEERTKSNGYVTNQNISYSHKFSNRDVLVSSLRWIKQQTPIDYNINKFYYEDLFGVKDIYAVQQHIANNLTYIGATTHYVSRRSNGDFFQLAFNMDYQQQQLNTELKLLSNPTGLGDSVSSPSGFSNAMDFNVFQTNINTKYTFKRGLWELTPRLEVGMVQNILIDFGKSKSKNNVVLSPGLSGKWGLHEKGRLEADFYFQQQNATSTQLVPNYYTTGVRNFIRGMDNLAALSSSGAALTYTYGSLTDRFFANFSAGHQILFDYVGISSRLDPNFSLVQQVLLKDKKSSYFKGDFNYYLRAVHGNFRLDLGMNATDYANLVEGVGSRRIRAASYDYGLSFRSAWNSKLNIYMGYTLQHVNYRTEGKLILNNSRGVLNVFFSMSKNIQCNLKNESYRFGSLMGKRSKIYCFSDFSLSYEMKKHRTRFNIIAKNIFNTKFFRNVELTDMYNSSTEYRLLPGYISFGLDLSF</sequence>
<accession>A0ABU0U8I9</accession>
<protein>
    <recommendedName>
        <fullName evidence="3">Carboxypeptidase regulatory-like domain-containing protein</fullName>
    </recommendedName>
</protein>
<dbReference type="Proteomes" id="UP001244640">
    <property type="component" value="Unassembled WGS sequence"/>
</dbReference>
<evidence type="ECO:0000313" key="2">
    <source>
        <dbReference type="Proteomes" id="UP001244640"/>
    </source>
</evidence>
<dbReference type="EMBL" id="JAUTBA010000001">
    <property type="protein sequence ID" value="MDQ1151281.1"/>
    <property type="molecule type" value="Genomic_DNA"/>
</dbReference>
<organism evidence="1 2">
    <name type="scientific">Sphingobacterium zeae</name>
    <dbReference type="NCBI Taxonomy" id="1776859"/>
    <lineage>
        <taxon>Bacteria</taxon>
        <taxon>Pseudomonadati</taxon>
        <taxon>Bacteroidota</taxon>
        <taxon>Sphingobacteriia</taxon>
        <taxon>Sphingobacteriales</taxon>
        <taxon>Sphingobacteriaceae</taxon>
        <taxon>Sphingobacterium</taxon>
    </lineage>
</organism>
<name>A0ABU0U8I9_9SPHI</name>